<proteinExistence type="predicted"/>
<evidence type="ECO:0000313" key="2">
    <source>
        <dbReference type="EMBL" id="ABO22237.1"/>
    </source>
</evidence>
<evidence type="ECO:0000313" key="3">
    <source>
        <dbReference type="Proteomes" id="UP000001558"/>
    </source>
</evidence>
<dbReference type="AlphaFoldDB" id="A3Q9T9"/>
<dbReference type="HOGENOM" id="CLU_1634247_0_0_6"/>
<feature type="transmembrane region" description="Helical" evidence="1">
    <location>
        <begin position="57"/>
        <end position="78"/>
    </location>
</feature>
<dbReference type="KEGG" id="slo:Shew_0365"/>
<reference evidence="2 3" key="1">
    <citation type="submission" date="2007-03" db="EMBL/GenBank/DDBJ databases">
        <title>Complete sequence of Shewanella loihica PV-4.</title>
        <authorList>
            <consortium name="US DOE Joint Genome Institute"/>
            <person name="Copeland A."/>
            <person name="Lucas S."/>
            <person name="Lapidus A."/>
            <person name="Barry K."/>
            <person name="Detter J.C."/>
            <person name="Glavina del Rio T."/>
            <person name="Hammon N."/>
            <person name="Israni S."/>
            <person name="Dalin E."/>
            <person name="Tice H."/>
            <person name="Pitluck S."/>
            <person name="Chain P."/>
            <person name="Malfatti S."/>
            <person name="Shin M."/>
            <person name="Vergez L."/>
            <person name="Schmutz J."/>
            <person name="Larimer F."/>
            <person name="Land M."/>
            <person name="Hauser L."/>
            <person name="Kyrpides N."/>
            <person name="Mikhailova N."/>
            <person name="Romine M.F."/>
            <person name="Serres G."/>
            <person name="Fredrickson J."/>
            <person name="Tiedje J."/>
            <person name="Richardson P."/>
        </authorList>
    </citation>
    <scope>NUCLEOTIDE SEQUENCE [LARGE SCALE GENOMIC DNA]</scope>
    <source>
        <strain evidence="3">ATCC BAA-1088 / PV-4</strain>
    </source>
</reference>
<evidence type="ECO:0000256" key="1">
    <source>
        <dbReference type="SAM" id="Phobius"/>
    </source>
</evidence>
<keyword evidence="1" id="KW-0812">Transmembrane</keyword>
<gene>
    <name evidence="2" type="ordered locus">Shew_0365</name>
</gene>
<dbReference type="STRING" id="323850.Shew_0365"/>
<keyword evidence="1" id="KW-1133">Transmembrane helix</keyword>
<keyword evidence="1" id="KW-0472">Membrane</keyword>
<name>A3Q9T9_SHELP</name>
<feature type="transmembrane region" description="Helical" evidence="1">
    <location>
        <begin position="98"/>
        <end position="122"/>
    </location>
</feature>
<organism evidence="2 3">
    <name type="scientific">Shewanella loihica (strain ATCC BAA-1088 / PV-4)</name>
    <dbReference type="NCBI Taxonomy" id="323850"/>
    <lineage>
        <taxon>Bacteria</taxon>
        <taxon>Pseudomonadati</taxon>
        <taxon>Pseudomonadota</taxon>
        <taxon>Gammaproteobacteria</taxon>
        <taxon>Alteromonadales</taxon>
        <taxon>Shewanellaceae</taxon>
        <taxon>Shewanella</taxon>
    </lineage>
</organism>
<dbReference type="Proteomes" id="UP000001558">
    <property type="component" value="Chromosome"/>
</dbReference>
<protein>
    <submittedName>
        <fullName evidence="2">Uncharacterized protein</fullName>
    </submittedName>
</protein>
<dbReference type="EMBL" id="CP000606">
    <property type="protein sequence ID" value="ABO22237.1"/>
    <property type="molecule type" value="Genomic_DNA"/>
</dbReference>
<sequence>MLCSRGIKIQCKLFAFFQLLSIAFQFWTDLLKPTPSHFLADAQRDLARLAISHQKQLAYLLSLLLLCYCLSVVISSYLDSRELMQLLSDWLLWESFDLSMMGPVFISPLFIYPYLCLCFIAYQLFCLLASQGPGYPLLTCDLKSVEHDAHGCRAPPSLTLCL</sequence>
<accession>A3Q9T9</accession>
<keyword evidence="3" id="KW-1185">Reference proteome</keyword>